<keyword evidence="1" id="KW-0560">Oxidoreductase</keyword>
<name>A0A9P6GM07_9PLEO</name>
<gene>
    <name evidence="2" type="ORF">PMIN01_04358</name>
</gene>
<accession>A0A9P6GM07</accession>
<reference evidence="2" key="1">
    <citation type="journal article" date="2020" name="Mol. Plant Microbe Interact.">
        <title>Genome Sequence of the Biocontrol Agent Coniothyrium minitans strain Conio (IMI 134523).</title>
        <authorList>
            <person name="Patel D."/>
            <person name="Shittu T.A."/>
            <person name="Baroncelli R."/>
            <person name="Muthumeenakshi S."/>
            <person name="Osborne T.H."/>
            <person name="Janganan T.K."/>
            <person name="Sreenivasaprasad S."/>
        </authorList>
    </citation>
    <scope>NUCLEOTIDE SEQUENCE</scope>
    <source>
        <strain evidence="2">Conio</strain>
    </source>
</reference>
<proteinExistence type="predicted"/>
<organism evidence="2 3">
    <name type="scientific">Paraphaeosphaeria minitans</name>
    <dbReference type="NCBI Taxonomy" id="565426"/>
    <lineage>
        <taxon>Eukaryota</taxon>
        <taxon>Fungi</taxon>
        <taxon>Dikarya</taxon>
        <taxon>Ascomycota</taxon>
        <taxon>Pezizomycotina</taxon>
        <taxon>Dothideomycetes</taxon>
        <taxon>Pleosporomycetidae</taxon>
        <taxon>Pleosporales</taxon>
        <taxon>Massarineae</taxon>
        <taxon>Didymosphaeriaceae</taxon>
        <taxon>Paraphaeosphaeria</taxon>
    </lineage>
</organism>
<dbReference type="EMBL" id="WJXW01000004">
    <property type="protein sequence ID" value="KAF9736579.1"/>
    <property type="molecule type" value="Genomic_DNA"/>
</dbReference>
<dbReference type="PANTHER" id="PTHR45348">
    <property type="entry name" value="HYPOTHETICAL OXIDOREDUCTASE (EUROFUNG)"/>
    <property type="match status" value="1"/>
</dbReference>
<evidence type="ECO:0000313" key="3">
    <source>
        <dbReference type="Proteomes" id="UP000756921"/>
    </source>
</evidence>
<dbReference type="InterPro" id="IPR047122">
    <property type="entry name" value="Trans-enoyl_RdTase-like"/>
</dbReference>
<keyword evidence="3" id="KW-1185">Reference proteome</keyword>
<dbReference type="Proteomes" id="UP000756921">
    <property type="component" value="Unassembled WGS sequence"/>
</dbReference>
<evidence type="ECO:0000256" key="1">
    <source>
        <dbReference type="ARBA" id="ARBA00023002"/>
    </source>
</evidence>
<dbReference type="SUPFAM" id="SSF51735">
    <property type="entry name" value="NAD(P)-binding Rossmann-fold domains"/>
    <property type="match status" value="1"/>
</dbReference>
<dbReference type="Gene3D" id="3.40.50.720">
    <property type="entry name" value="NAD(P)-binding Rossmann-like Domain"/>
    <property type="match status" value="1"/>
</dbReference>
<dbReference type="PANTHER" id="PTHR45348:SF2">
    <property type="entry name" value="ZINC-TYPE ALCOHOL DEHYDROGENASE-LIKE PROTEIN C2E1P3.01"/>
    <property type="match status" value="1"/>
</dbReference>
<comment type="caution">
    <text evidence="2">The sequence shown here is derived from an EMBL/GenBank/DDBJ whole genome shotgun (WGS) entry which is preliminary data.</text>
</comment>
<evidence type="ECO:0000313" key="2">
    <source>
        <dbReference type="EMBL" id="KAF9736579.1"/>
    </source>
</evidence>
<sequence>MISLSISYTNQAGYRVTSTSPPHNFELLMSLGADYILDHSDPATVEKIRDFFPVNDWFDTISFKPGVTTILKILAPKGKPVNKAYIHMLLSLVMGGYPTLPEGVTTRMQFFSTQAPENAD</sequence>
<dbReference type="OrthoDB" id="3509362at2759"/>
<dbReference type="InterPro" id="IPR036291">
    <property type="entry name" value="NAD(P)-bd_dom_sf"/>
</dbReference>
<dbReference type="AlphaFoldDB" id="A0A9P6GM07"/>
<dbReference type="GO" id="GO:0016651">
    <property type="term" value="F:oxidoreductase activity, acting on NAD(P)H"/>
    <property type="evidence" value="ECO:0007669"/>
    <property type="project" value="InterPro"/>
</dbReference>
<protein>
    <submittedName>
        <fullName evidence="2">Zinc-binding dehydrogenase</fullName>
    </submittedName>
</protein>